<reference evidence="2 3" key="1">
    <citation type="submission" date="2024-10" db="EMBL/GenBank/DDBJ databases">
        <title>The Natural Products Discovery Center: Release of the First 8490 Sequenced Strains for Exploring Actinobacteria Biosynthetic Diversity.</title>
        <authorList>
            <person name="Kalkreuter E."/>
            <person name="Kautsar S.A."/>
            <person name="Yang D."/>
            <person name="Bader C.D."/>
            <person name="Teijaro C.N."/>
            <person name="Fluegel L."/>
            <person name="Davis C.M."/>
            <person name="Simpson J.R."/>
            <person name="Lauterbach L."/>
            <person name="Steele A.D."/>
            <person name="Gui C."/>
            <person name="Meng S."/>
            <person name="Li G."/>
            <person name="Viehrig K."/>
            <person name="Ye F."/>
            <person name="Su P."/>
            <person name="Kiefer A.F."/>
            <person name="Nichols A."/>
            <person name="Cepeda A.J."/>
            <person name="Yan W."/>
            <person name="Fan B."/>
            <person name="Jiang Y."/>
            <person name="Adhikari A."/>
            <person name="Zheng C.-J."/>
            <person name="Schuster L."/>
            <person name="Cowan T.M."/>
            <person name="Smanski M.J."/>
            <person name="Chevrette M.G."/>
            <person name="De Carvalho L.P.S."/>
            <person name="Shen B."/>
        </authorList>
    </citation>
    <scope>NUCLEOTIDE SEQUENCE [LARGE SCALE GENOMIC DNA]</scope>
    <source>
        <strain evidence="2 3">NPDC048229</strain>
    </source>
</reference>
<dbReference type="Pfam" id="PF17196">
    <property type="entry name" value="DUF5133"/>
    <property type="match status" value="1"/>
</dbReference>
<dbReference type="InterPro" id="IPR033457">
    <property type="entry name" value="DUF5133"/>
</dbReference>
<comment type="caution">
    <text evidence="2">The sequence shown here is derived from an EMBL/GenBank/DDBJ whole genome shotgun (WGS) entry which is preliminary data.</text>
</comment>
<sequence>MTARLARVAGRAHHGATHETGAATEERMLLPDRNTVERLLRHYRAQERTVLATPCDLSVRRRFEDTAYTLCVLMGVRSTPEALRAAERYLAPDPARAPGVV</sequence>
<protein>
    <submittedName>
        <fullName evidence="2">DUF5133 domain-containing protein</fullName>
    </submittedName>
</protein>
<proteinExistence type="predicted"/>
<evidence type="ECO:0000313" key="2">
    <source>
        <dbReference type="EMBL" id="MFG3188132.1"/>
    </source>
</evidence>
<dbReference type="EMBL" id="JBICZW010000002">
    <property type="protein sequence ID" value="MFG3188132.1"/>
    <property type="molecule type" value="Genomic_DNA"/>
</dbReference>
<accession>A0ABW7BP35</accession>
<evidence type="ECO:0000256" key="1">
    <source>
        <dbReference type="SAM" id="MobiDB-lite"/>
    </source>
</evidence>
<evidence type="ECO:0000313" key="3">
    <source>
        <dbReference type="Proteomes" id="UP001604282"/>
    </source>
</evidence>
<dbReference type="Proteomes" id="UP001604282">
    <property type="component" value="Unassembled WGS sequence"/>
</dbReference>
<organism evidence="2 3">
    <name type="scientific">Streptomyces omiyaensis</name>
    <dbReference type="NCBI Taxonomy" id="68247"/>
    <lineage>
        <taxon>Bacteria</taxon>
        <taxon>Bacillati</taxon>
        <taxon>Actinomycetota</taxon>
        <taxon>Actinomycetes</taxon>
        <taxon>Kitasatosporales</taxon>
        <taxon>Streptomycetaceae</taxon>
        <taxon>Streptomyces</taxon>
    </lineage>
</organism>
<keyword evidence="3" id="KW-1185">Reference proteome</keyword>
<feature type="region of interest" description="Disordered" evidence="1">
    <location>
        <begin position="1"/>
        <end position="22"/>
    </location>
</feature>
<name>A0ABW7BP35_9ACTN</name>
<dbReference type="RefSeq" id="WP_392879513.1">
    <property type="nucleotide sequence ID" value="NZ_JBICZW010000002.1"/>
</dbReference>
<gene>
    <name evidence="2" type="ORF">ACGFYS_04265</name>
</gene>